<name>A0AAD6WN32_9AGAR</name>
<keyword evidence="2" id="KW-1185">Reference proteome</keyword>
<dbReference type="EMBL" id="JARJCM010000414">
    <property type="protein sequence ID" value="KAJ7017361.1"/>
    <property type="molecule type" value="Genomic_DNA"/>
</dbReference>
<proteinExistence type="predicted"/>
<evidence type="ECO:0000313" key="2">
    <source>
        <dbReference type="Proteomes" id="UP001218188"/>
    </source>
</evidence>
<protein>
    <submittedName>
        <fullName evidence="1">Uncharacterized protein</fullName>
    </submittedName>
</protein>
<reference evidence="1" key="1">
    <citation type="submission" date="2023-03" db="EMBL/GenBank/DDBJ databases">
        <title>Massive genome expansion in bonnet fungi (Mycena s.s.) driven by repeated elements and novel gene families across ecological guilds.</title>
        <authorList>
            <consortium name="Lawrence Berkeley National Laboratory"/>
            <person name="Harder C.B."/>
            <person name="Miyauchi S."/>
            <person name="Viragh M."/>
            <person name="Kuo A."/>
            <person name="Thoen E."/>
            <person name="Andreopoulos B."/>
            <person name="Lu D."/>
            <person name="Skrede I."/>
            <person name="Drula E."/>
            <person name="Henrissat B."/>
            <person name="Morin E."/>
            <person name="Kohler A."/>
            <person name="Barry K."/>
            <person name="LaButti K."/>
            <person name="Morin E."/>
            <person name="Salamov A."/>
            <person name="Lipzen A."/>
            <person name="Mereny Z."/>
            <person name="Hegedus B."/>
            <person name="Baldrian P."/>
            <person name="Stursova M."/>
            <person name="Weitz H."/>
            <person name="Taylor A."/>
            <person name="Grigoriev I.V."/>
            <person name="Nagy L.G."/>
            <person name="Martin F."/>
            <person name="Kauserud H."/>
        </authorList>
    </citation>
    <scope>NUCLEOTIDE SEQUENCE</scope>
    <source>
        <strain evidence="1">CBHHK200</strain>
    </source>
</reference>
<dbReference type="Proteomes" id="UP001218188">
    <property type="component" value="Unassembled WGS sequence"/>
</dbReference>
<evidence type="ECO:0000313" key="1">
    <source>
        <dbReference type="EMBL" id="KAJ7017361.1"/>
    </source>
</evidence>
<dbReference type="AlphaFoldDB" id="A0AAD6WN32"/>
<accession>A0AAD6WN32</accession>
<sequence>MRTLILNAIFFLLMFAPALLIFTLPQPIHRRTGLTYTLASRAYKRLKNTPTPSTAPTVTPLDLEAGTLHDDEEIVLELEAAHPHP</sequence>
<comment type="caution">
    <text evidence="1">The sequence shown here is derived from an EMBL/GenBank/DDBJ whole genome shotgun (WGS) entry which is preliminary data.</text>
</comment>
<gene>
    <name evidence="1" type="ORF">C8F04DRAFT_1279598</name>
</gene>
<organism evidence="1 2">
    <name type="scientific">Mycena alexandri</name>
    <dbReference type="NCBI Taxonomy" id="1745969"/>
    <lineage>
        <taxon>Eukaryota</taxon>
        <taxon>Fungi</taxon>
        <taxon>Dikarya</taxon>
        <taxon>Basidiomycota</taxon>
        <taxon>Agaricomycotina</taxon>
        <taxon>Agaricomycetes</taxon>
        <taxon>Agaricomycetidae</taxon>
        <taxon>Agaricales</taxon>
        <taxon>Marasmiineae</taxon>
        <taxon>Mycenaceae</taxon>
        <taxon>Mycena</taxon>
    </lineage>
</organism>